<proteinExistence type="predicted"/>
<accession>A0A449D8J9</accession>
<evidence type="ECO:0000313" key="2">
    <source>
        <dbReference type="Proteomes" id="UP000386281"/>
    </source>
</evidence>
<protein>
    <submittedName>
        <fullName evidence="1">Uncharacterized protein</fullName>
    </submittedName>
</protein>
<reference evidence="1 2" key="1">
    <citation type="submission" date="2019-02" db="EMBL/GenBank/DDBJ databases">
        <authorList>
            <consortium name="Pathogen Informatics"/>
        </authorList>
    </citation>
    <scope>NUCLEOTIDE SEQUENCE [LARGE SCALE GENOMIC DNA]</scope>
    <source>
        <strain evidence="1 2">3012STDY7078520</strain>
    </source>
</reference>
<organism evidence="1 2">
    <name type="scientific">Brevibacterium casei</name>
    <dbReference type="NCBI Taxonomy" id="33889"/>
    <lineage>
        <taxon>Bacteria</taxon>
        <taxon>Bacillati</taxon>
        <taxon>Actinomycetota</taxon>
        <taxon>Actinomycetes</taxon>
        <taxon>Micrococcales</taxon>
        <taxon>Brevibacteriaceae</taxon>
        <taxon>Brevibacterium</taxon>
    </lineage>
</organism>
<sequence>MESIGGPAEMQIFGDRDRVSELPEFHIDILQYCQL</sequence>
<dbReference type="AlphaFoldDB" id="A0A449D8J9"/>
<evidence type="ECO:0000313" key="1">
    <source>
        <dbReference type="EMBL" id="VEW13880.1"/>
    </source>
</evidence>
<name>A0A449D8J9_9MICO</name>
<gene>
    <name evidence="1" type="ORF">NCTC12391_02090</name>
</gene>
<dbReference type="Proteomes" id="UP000386281">
    <property type="component" value="Unassembled WGS sequence"/>
</dbReference>
<dbReference type="EMBL" id="CAACXN010000015">
    <property type="protein sequence ID" value="VEW13880.1"/>
    <property type="molecule type" value="Genomic_DNA"/>
</dbReference>